<dbReference type="RefSeq" id="WP_230548646.1">
    <property type="nucleotide sequence ID" value="NZ_JAJISD010000001.1"/>
</dbReference>
<evidence type="ECO:0000313" key="3">
    <source>
        <dbReference type="Proteomes" id="UP001198862"/>
    </source>
</evidence>
<dbReference type="Proteomes" id="UP001198862">
    <property type="component" value="Unassembled WGS sequence"/>
</dbReference>
<protein>
    <submittedName>
        <fullName evidence="2">Uncharacterized protein</fullName>
    </submittedName>
</protein>
<proteinExistence type="predicted"/>
<dbReference type="EMBL" id="JAJISD010000001">
    <property type="protein sequence ID" value="MCC8427410.1"/>
    <property type="molecule type" value="Genomic_DNA"/>
</dbReference>
<feature type="region of interest" description="Disordered" evidence="1">
    <location>
        <begin position="1"/>
        <end position="21"/>
    </location>
</feature>
<evidence type="ECO:0000313" key="2">
    <source>
        <dbReference type="EMBL" id="MCC8427410.1"/>
    </source>
</evidence>
<organism evidence="2 3">
    <name type="scientific">Reyranella aquatilis</name>
    <dbReference type="NCBI Taxonomy" id="2035356"/>
    <lineage>
        <taxon>Bacteria</taxon>
        <taxon>Pseudomonadati</taxon>
        <taxon>Pseudomonadota</taxon>
        <taxon>Alphaproteobacteria</taxon>
        <taxon>Hyphomicrobiales</taxon>
        <taxon>Reyranellaceae</taxon>
        <taxon>Reyranella</taxon>
    </lineage>
</organism>
<reference evidence="2 3" key="1">
    <citation type="submission" date="2021-11" db="EMBL/GenBank/DDBJ databases">
        <authorList>
            <person name="Lee D.-H."/>
            <person name="Kim S.-B."/>
        </authorList>
    </citation>
    <scope>NUCLEOTIDE SEQUENCE [LARGE SCALE GENOMIC DNA]</scope>
    <source>
        <strain evidence="2 3">KCTC 52223</strain>
    </source>
</reference>
<gene>
    <name evidence="2" type="ORF">LJ725_00395</name>
</gene>
<sequence>MSEKFEDIKMSGFADTPPKMVTGEAPAIRELTIRLSKIPPQEWTDAFNAAWRAVLYSDKKPAEVRAGFLRITCVPNRFNDDHKRTLERVIAETNESYRTRRAAEESARIKAEADKATKDVEEAAAYEKLKKDVKF</sequence>
<evidence type="ECO:0000256" key="1">
    <source>
        <dbReference type="SAM" id="MobiDB-lite"/>
    </source>
</evidence>
<comment type="caution">
    <text evidence="2">The sequence shown here is derived from an EMBL/GenBank/DDBJ whole genome shotgun (WGS) entry which is preliminary data.</text>
</comment>
<accession>A0ABS8KMZ7</accession>
<name>A0ABS8KMZ7_9HYPH</name>
<keyword evidence="3" id="KW-1185">Reference proteome</keyword>